<accession>A0AAW2ER99</accession>
<comment type="caution">
    <text evidence="1">The sequence shown here is derived from an EMBL/GenBank/DDBJ whole genome shotgun (WGS) entry which is preliminary data.</text>
</comment>
<gene>
    <name evidence="1" type="ORF">PUN28_016173</name>
</gene>
<sequence length="76" mass="9347">MKVVRELSDDKICSLGNLFKCMAQWRGYLLEEMQRVTVVTYTDITQRRRLEIHCQPRRRPRERRKRLEVTVRRKLT</sequence>
<dbReference type="EMBL" id="JADYXP020000018">
    <property type="protein sequence ID" value="KAL0106269.1"/>
    <property type="molecule type" value="Genomic_DNA"/>
</dbReference>
<evidence type="ECO:0000313" key="1">
    <source>
        <dbReference type="EMBL" id="KAL0106269.1"/>
    </source>
</evidence>
<evidence type="ECO:0000313" key="2">
    <source>
        <dbReference type="Proteomes" id="UP001430953"/>
    </source>
</evidence>
<reference evidence="1 2" key="1">
    <citation type="submission" date="2023-03" db="EMBL/GenBank/DDBJ databases">
        <title>High recombination rates correlate with genetic variation in Cardiocondyla obscurior ants.</title>
        <authorList>
            <person name="Errbii M."/>
        </authorList>
    </citation>
    <scope>NUCLEOTIDE SEQUENCE [LARGE SCALE GENOMIC DNA]</scope>
    <source>
        <strain evidence="1">Alpha-2009</strain>
        <tissue evidence="1">Whole body</tissue>
    </source>
</reference>
<dbReference type="Proteomes" id="UP001430953">
    <property type="component" value="Unassembled WGS sequence"/>
</dbReference>
<proteinExistence type="predicted"/>
<organism evidence="1 2">
    <name type="scientific">Cardiocondyla obscurior</name>
    <dbReference type="NCBI Taxonomy" id="286306"/>
    <lineage>
        <taxon>Eukaryota</taxon>
        <taxon>Metazoa</taxon>
        <taxon>Ecdysozoa</taxon>
        <taxon>Arthropoda</taxon>
        <taxon>Hexapoda</taxon>
        <taxon>Insecta</taxon>
        <taxon>Pterygota</taxon>
        <taxon>Neoptera</taxon>
        <taxon>Endopterygota</taxon>
        <taxon>Hymenoptera</taxon>
        <taxon>Apocrita</taxon>
        <taxon>Aculeata</taxon>
        <taxon>Formicoidea</taxon>
        <taxon>Formicidae</taxon>
        <taxon>Myrmicinae</taxon>
        <taxon>Cardiocondyla</taxon>
    </lineage>
</organism>
<name>A0AAW2ER99_9HYME</name>
<protein>
    <submittedName>
        <fullName evidence="1">Uncharacterized protein</fullName>
    </submittedName>
</protein>
<dbReference type="AlphaFoldDB" id="A0AAW2ER99"/>
<keyword evidence="2" id="KW-1185">Reference proteome</keyword>